<accession>N1Q2B9</accession>
<feature type="region of interest" description="Disordered" evidence="1">
    <location>
        <begin position="268"/>
        <end position="393"/>
    </location>
</feature>
<organism evidence="3 4">
    <name type="scientific">Dothistroma septosporum (strain NZE10 / CBS 128990)</name>
    <name type="common">Red band needle blight fungus</name>
    <name type="synonym">Mycosphaerella pini</name>
    <dbReference type="NCBI Taxonomy" id="675120"/>
    <lineage>
        <taxon>Eukaryota</taxon>
        <taxon>Fungi</taxon>
        <taxon>Dikarya</taxon>
        <taxon>Ascomycota</taxon>
        <taxon>Pezizomycotina</taxon>
        <taxon>Dothideomycetes</taxon>
        <taxon>Dothideomycetidae</taxon>
        <taxon>Mycosphaerellales</taxon>
        <taxon>Mycosphaerellaceae</taxon>
        <taxon>Dothistroma</taxon>
    </lineage>
</organism>
<evidence type="ECO:0000259" key="2">
    <source>
        <dbReference type="PROSITE" id="PS50888"/>
    </source>
</evidence>
<feature type="region of interest" description="Disordered" evidence="1">
    <location>
        <begin position="84"/>
        <end position="104"/>
    </location>
</feature>
<dbReference type="eggNOG" id="ENOG502S7T4">
    <property type="taxonomic scope" value="Eukaryota"/>
</dbReference>
<dbReference type="PROSITE" id="PS50888">
    <property type="entry name" value="BHLH"/>
    <property type="match status" value="1"/>
</dbReference>
<evidence type="ECO:0000313" key="4">
    <source>
        <dbReference type="Proteomes" id="UP000016933"/>
    </source>
</evidence>
<feature type="compositionally biased region" description="Low complexity" evidence="1">
    <location>
        <begin position="703"/>
        <end position="724"/>
    </location>
</feature>
<evidence type="ECO:0000313" key="3">
    <source>
        <dbReference type="EMBL" id="EME48785.1"/>
    </source>
</evidence>
<feature type="compositionally biased region" description="Polar residues" evidence="1">
    <location>
        <begin position="446"/>
        <end position="458"/>
    </location>
</feature>
<protein>
    <recommendedName>
        <fullName evidence="2">BHLH domain-containing protein</fullName>
    </recommendedName>
</protein>
<feature type="domain" description="BHLH" evidence="2">
    <location>
        <begin position="590"/>
        <end position="673"/>
    </location>
</feature>
<dbReference type="Proteomes" id="UP000016933">
    <property type="component" value="Unassembled WGS sequence"/>
</dbReference>
<dbReference type="OrthoDB" id="5344169at2759"/>
<feature type="region of interest" description="Disordered" evidence="1">
    <location>
        <begin position="220"/>
        <end position="254"/>
    </location>
</feature>
<feature type="compositionally biased region" description="Basic and acidic residues" evidence="1">
    <location>
        <begin position="685"/>
        <end position="696"/>
    </location>
</feature>
<dbReference type="Gene3D" id="4.10.280.10">
    <property type="entry name" value="Helix-loop-helix DNA-binding domain"/>
    <property type="match status" value="1"/>
</dbReference>
<proteinExistence type="predicted"/>
<feature type="region of interest" description="Disordered" evidence="1">
    <location>
        <begin position="614"/>
        <end position="666"/>
    </location>
</feature>
<dbReference type="InterPro" id="IPR011598">
    <property type="entry name" value="bHLH_dom"/>
</dbReference>
<dbReference type="OMA" id="EQDMAFT"/>
<feature type="compositionally biased region" description="Polar residues" evidence="1">
    <location>
        <begin position="481"/>
        <end position="496"/>
    </location>
</feature>
<keyword evidence="4" id="KW-1185">Reference proteome</keyword>
<evidence type="ECO:0000256" key="1">
    <source>
        <dbReference type="SAM" id="MobiDB-lite"/>
    </source>
</evidence>
<name>N1Q2B9_DOTSN</name>
<dbReference type="EMBL" id="KB446535">
    <property type="protein sequence ID" value="EME48785.1"/>
    <property type="molecule type" value="Genomic_DNA"/>
</dbReference>
<feature type="compositionally biased region" description="Low complexity" evidence="1">
    <location>
        <begin position="220"/>
        <end position="247"/>
    </location>
</feature>
<dbReference type="GO" id="GO:0046983">
    <property type="term" value="F:protein dimerization activity"/>
    <property type="evidence" value="ECO:0007669"/>
    <property type="project" value="InterPro"/>
</dbReference>
<feature type="region of interest" description="Disordered" evidence="1">
    <location>
        <begin position="581"/>
        <end position="600"/>
    </location>
</feature>
<feature type="compositionally biased region" description="Basic and acidic residues" evidence="1">
    <location>
        <begin position="643"/>
        <end position="652"/>
    </location>
</feature>
<dbReference type="InterPro" id="IPR036638">
    <property type="entry name" value="HLH_DNA-bd_sf"/>
</dbReference>
<feature type="region of interest" description="Disordered" evidence="1">
    <location>
        <begin position="680"/>
        <end position="724"/>
    </location>
</feature>
<feature type="compositionally biased region" description="Low complexity" evidence="1">
    <location>
        <begin position="520"/>
        <end position="530"/>
    </location>
</feature>
<dbReference type="SMART" id="SM00353">
    <property type="entry name" value="HLH"/>
    <property type="match status" value="1"/>
</dbReference>
<feature type="compositionally biased region" description="Polar residues" evidence="1">
    <location>
        <begin position="325"/>
        <end position="346"/>
    </location>
</feature>
<reference evidence="3 4" key="2">
    <citation type="journal article" date="2012" name="PLoS Pathog.">
        <title>Diverse lifestyles and strategies of plant pathogenesis encoded in the genomes of eighteen Dothideomycetes fungi.</title>
        <authorList>
            <person name="Ohm R.A."/>
            <person name="Feau N."/>
            <person name="Henrissat B."/>
            <person name="Schoch C.L."/>
            <person name="Horwitz B.A."/>
            <person name="Barry K.W."/>
            <person name="Condon B.J."/>
            <person name="Copeland A.C."/>
            <person name="Dhillon B."/>
            <person name="Glaser F."/>
            <person name="Hesse C.N."/>
            <person name="Kosti I."/>
            <person name="LaButti K."/>
            <person name="Lindquist E.A."/>
            <person name="Lucas S."/>
            <person name="Salamov A.A."/>
            <person name="Bradshaw R.E."/>
            <person name="Ciuffetti L."/>
            <person name="Hamelin R.C."/>
            <person name="Kema G.H.J."/>
            <person name="Lawrence C."/>
            <person name="Scott J.A."/>
            <person name="Spatafora J.W."/>
            <person name="Turgeon B.G."/>
            <person name="de Wit P.J.G.M."/>
            <person name="Zhong S."/>
            <person name="Goodwin S.B."/>
            <person name="Grigoriev I.V."/>
        </authorList>
    </citation>
    <scope>NUCLEOTIDE SEQUENCE [LARGE SCALE GENOMIC DNA]</scope>
    <source>
        <strain evidence="4">NZE10 / CBS 128990</strain>
    </source>
</reference>
<dbReference type="SUPFAM" id="SSF47459">
    <property type="entry name" value="HLH, helix-loop-helix DNA-binding domain"/>
    <property type="match status" value="1"/>
</dbReference>
<dbReference type="HOGENOM" id="CLU_015973_1_0_1"/>
<sequence length="724" mass="77527">MAQQAWARPDDLDPMAQMSNDLDDLGNLFEFGDIDLSIPTDAAQYGDHMQQQDTHPTTPFDEISEAQAIAGTAAQDFGAHGQYAMSQASDHGQQQHQFATPAQTSHPFPADPLYQPAMHQQFQQQFQCPDMQGYPLNQHIPPTPNSLEMHGEVGRFLQQQIDPQQRALLEQRYQLRKEDAIAFTPMVSPAGTPQYNVQPEYTVPGAYFSPLTSPMLHAQNAQNGRQQHQQGYYTNPSTAPSSNATSPLDPLAPEDMEGIEMSLNEAAKANARMSSRRKNATPRSAGPLGRVKQSPIQKAIKRKSGTMLSSLVPPRESDGGAPRSGSAQPQSAGLQMPRTDSSQDGSISPEPLSEALMAPPPRPGSSLTQSPALAAQRDAANGSAAKAATPKTILSMRSNQQSGVGDDSIPANDVDDRVDLEDLQLPAAAAAPDAVSRRSLLHLDTRVTSGHSTESTPRLSARKTPKLGPNQTPASARPPSATGSPSFMGSPMTASTPGALLKDRKGADAKGGRGNKKRGSVSASNSSMVSPALRPRISPSIKPLLPEGAALHSPQHALMLASKSNYQNLLEGNQLPGVSYPEHLSTGLTSKRTSHKVAEQGRRNRINEALKEMQSLLPKSATPKICKDNSNSDGSPEAQPNGDSKESKEDATAKSNNSKAATVESANEYIRKLQTEIAMMQQLKQENEEMKRKLESIDENGDTKGSSPTTSSSNAKSESPAPYS</sequence>
<dbReference type="CDD" id="cd11392">
    <property type="entry name" value="bHLH_ScPHO4_like"/>
    <property type="match status" value="1"/>
</dbReference>
<dbReference type="Pfam" id="PF00010">
    <property type="entry name" value="HLH"/>
    <property type="match status" value="1"/>
</dbReference>
<feature type="region of interest" description="Disordered" evidence="1">
    <location>
        <begin position="445"/>
        <end position="536"/>
    </location>
</feature>
<gene>
    <name evidence="3" type="ORF">DOTSEDRAFT_67734</name>
</gene>
<reference evidence="4" key="1">
    <citation type="journal article" date="2012" name="PLoS Genet.">
        <title>The genomes of the fungal plant pathogens Cladosporium fulvum and Dothistroma septosporum reveal adaptation to different hosts and lifestyles but also signatures of common ancestry.</title>
        <authorList>
            <person name="de Wit P.J.G.M."/>
            <person name="van der Burgt A."/>
            <person name="Oekmen B."/>
            <person name="Stergiopoulos I."/>
            <person name="Abd-Elsalam K.A."/>
            <person name="Aerts A.L."/>
            <person name="Bahkali A.H."/>
            <person name="Beenen H.G."/>
            <person name="Chettri P."/>
            <person name="Cox M.P."/>
            <person name="Datema E."/>
            <person name="de Vries R.P."/>
            <person name="Dhillon B."/>
            <person name="Ganley A.R."/>
            <person name="Griffiths S.A."/>
            <person name="Guo Y."/>
            <person name="Hamelin R.C."/>
            <person name="Henrissat B."/>
            <person name="Kabir M.S."/>
            <person name="Jashni M.K."/>
            <person name="Kema G."/>
            <person name="Klaubauf S."/>
            <person name="Lapidus A."/>
            <person name="Levasseur A."/>
            <person name="Lindquist E."/>
            <person name="Mehrabi R."/>
            <person name="Ohm R.A."/>
            <person name="Owen T.J."/>
            <person name="Salamov A."/>
            <person name="Schwelm A."/>
            <person name="Schijlen E."/>
            <person name="Sun H."/>
            <person name="van den Burg H.A."/>
            <person name="van Ham R.C.H.J."/>
            <person name="Zhang S."/>
            <person name="Goodwin S.B."/>
            <person name="Grigoriev I.V."/>
            <person name="Collemare J."/>
            <person name="Bradshaw R.E."/>
        </authorList>
    </citation>
    <scope>NUCLEOTIDE SEQUENCE [LARGE SCALE GENOMIC DNA]</scope>
    <source>
        <strain evidence="4">NZE10 / CBS 128990</strain>
    </source>
</reference>
<feature type="compositionally biased region" description="Basic and acidic residues" evidence="1">
    <location>
        <begin position="501"/>
        <end position="511"/>
    </location>
</feature>
<dbReference type="AlphaFoldDB" id="N1Q2B9"/>
<dbReference type="STRING" id="675120.N1Q2B9"/>